<accession>A0A2M3ZRG8</accession>
<dbReference type="EMBL" id="GGFM01010289">
    <property type="protein sequence ID" value="MBW31040.1"/>
    <property type="molecule type" value="Transcribed_RNA"/>
</dbReference>
<proteinExistence type="predicted"/>
<dbReference type="AlphaFoldDB" id="A0A2M3ZRG8"/>
<name>A0A2M3ZRG8_9DIPT</name>
<sequence>MMRLAMMMLLLLLLLQANGEYDANNFTHFLARFPDIPCFEGVFFYFPALAYEEASGGKHLWWIRCCAMQILDASSASASWCVQRLMARGKTPFGYM</sequence>
<evidence type="ECO:0000256" key="1">
    <source>
        <dbReference type="SAM" id="SignalP"/>
    </source>
</evidence>
<keyword evidence="1" id="KW-0732">Signal</keyword>
<feature type="chain" id="PRO_5014954088" evidence="1">
    <location>
        <begin position="20"/>
        <end position="96"/>
    </location>
</feature>
<feature type="signal peptide" evidence="1">
    <location>
        <begin position="1"/>
        <end position="19"/>
    </location>
</feature>
<organism evidence="2">
    <name type="scientific">Anopheles braziliensis</name>
    <dbReference type="NCBI Taxonomy" id="58242"/>
    <lineage>
        <taxon>Eukaryota</taxon>
        <taxon>Metazoa</taxon>
        <taxon>Ecdysozoa</taxon>
        <taxon>Arthropoda</taxon>
        <taxon>Hexapoda</taxon>
        <taxon>Insecta</taxon>
        <taxon>Pterygota</taxon>
        <taxon>Neoptera</taxon>
        <taxon>Endopterygota</taxon>
        <taxon>Diptera</taxon>
        <taxon>Nematocera</taxon>
        <taxon>Culicoidea</taxon>
        <taxon>Culicidae</taxon>
        <taxon>Anophelinae</taxon>
        <taxon>Anopheles</taxon>
    </lineage>
</organism>
<evidence type="ECO:0000313" key="2">
    <source>
        <dbReference type="EMBL" id="MBW31040.1"/>
    </source>
</evidence>
<protein>
    <submittedName>
        <fullName evidence="2">Putative secreted peptide</fullName>
    </submittedName>
</protein>
<reference evidence="2" key="1">
    <citation type="submission" date="2018-01" db="EMBL/GenBank/DDBJ databases">
        <title>An insight into the sialome of Amazonian anophelines.</title>
        <authorList>
            <person name="Ribeiro J.M."/>
            <person name="Scarpassa V."/>
            <person name="Calvo E."/>
        </authorList>
    </citation>
    <scope>NUCLEOTIDE SEQUENCE</scope>
    <source>
        <tissue evidence="2">Salivary glands</tissue>
    </source>
</reference>